<evidence type="ECO:0000313" key="9">
    <source>
        <dbReference type="Proteomes" id="UP000015104"/>
    </source>
</evidence>
<evidence type="ECO:0000256" key="5">
    <source>
        <dbReference type="ARBA" id="ARBA00023136"/>
    </source>
</evidence>
<dbReference type="HOGENOM" id="CLU_074741_2_0_1"/>
<keyword evidence="3 7" id="KW-0812">Transmembrane</keyword>
<feature type="transmembrane region" description="Helical" evidence="7">
    <location>
        <begin position="245"/>
        <end position="262"/>
    </location>
</feature>
<dbReference type="KEGG" id="tut:107364390"/>
<feature type="transmembrane region" description="Helical" evidence="7">
    <location>
        <begin position="182"/>
        <end position="206"/>
    </location>
</feature>
<dbReference type="OMA" id="HIRAKSM"/>
<keyword evidence="5 7" id="KW-0472">Membrane</keyword>
<dbReference type="GO" id="GO:0005802">
    <property type="term" value="C:trans-Golgi network"/>
    <property type="evidence" value="ECO:0007669"/>
    <property type="project" value="TreeGrafter"/>
</dbReference>
<accession>T1KJ21</accession>
<dbReference type="PANTHER" id="PTHR21236:SF2">
    <property type="entry name" value="PROTEIN YIPF"/>
    <property type="match status" value="1"/>
</dbReference>
<protein>
    <recommendedName>
        <fullName evidence="10">Protein YIPF</fullName>
    </recommendedName>
</protein>
<evidence type="ECO:0000256" key="6">
    <source>
        <dbReference type="SAM" id="MobiDB-lite"/>
    </source>
</evidence>
<dbReference type="EMBL" id="CAEY01000116">
    <property type="status" value="NOT_ANNOTATED_CDS"/>
    <property type="molecule type" value="Genomic_DNA"/>
</dbReference>
<feature type="transmembrane region" description="Helical" evidence="7">
    <location>
        <begin position="152"/>
        <end position="170"/>
    </location>
</feature>
<evidence type="ECO:0000313" key="8">
    <source>
        <dbReference type="EnsemblMetazoa" id="tetur12g03460.1"/>
    </source>
</evidence>
<dbReference type="GO" id="GO:0006888">
    <property type="term" value="P:endoplasmic reticulum to Golgi vesicle-mediated transport"/>
    <property type="evidence" value="ECO:0007669"/>
    <property type="project" value="InterPro"/>
</dbReference>
<evidence type="ECO:0000256" key="7">
    <source>
        <dbReference type="SAM" id="Phobius"/>
    </source>
</evidence>
<dbReference type="EnsemblMetazoa" id="tetur12g03460.1">
    <property type="protein sequence ID" value="tetur12g03460.1"/>
    <property type="gene ID" value="tetur12g03460"/>
</dbReference>
<dbReference type="PANTHER" id="PTHR21236">
    <property type="entry name" value="GOLGI MEMBRANE PROTEIN YIP1"/>
    <property type="match status" value="1"/>
</dbReference>
<dbReference type="STRING" id="32264.T1KJ21"/>
<feature type="region of interest" description="Disordered" evidence="6">
    <location>
        <begin position="1"/>
        <end position="23"/>
    </location>
</feature>
<dbReference type="AlphaFoldDB" id="T1KJ21"/>
<dbReference type="InterPro" id="IPR045231">
    <property type="entry name" value="Yip1/4-like"/>
</dbReference>
<feature type="compositionally biased region" description="Polar residues" evidence="6">
    <location>
        <begin position="1"/>
        <end position="10"/>
    </location>
</feature>
<sequence length="263" mass="28724">MEGQYPNWNSPPYGEPTYGEPAYGEQSSDFVTIESPMDNLNTMSSHGYYPYYQPAPAAPSTNSIFNSQTTSNDLSADPFYSSTTSGDPYADEPPLLEELGINFDQIMQKTLAVIIPFKKTEQSILHESDLTGPLVFCFAFGMFLLLSGKLHFSYIYGIGIVGCLSVYFLLNLMSPTQTSISFICTVSVLGYSLLPMVVLSGLAVIFKLSAGIIGNFFAMTAVLWCALSASKLFVTALALQRQQPLIAYPCALLYGVFALLTVF</sequence>
<dbReference type="GO" id="GO:0048280">
    <property type="term" value="P:vesicle fusion with Golgi apparatus"/>
    <property type="evidence" value="ECO:0007669"/>
    <property type="project" value="TreeGrafter"/>
</dbReference>
<proteinExistence type="inferred from homology"/>
<dbReference type="GO" id="GO:0016020">
    <property type="term" value="C:membrane"/>
    <property type="evidence" value="ECO:0007669"/>
    <property type="project" value="UniProtKB-SubCell"/>
</dbReference>
<dbReference type="OrthoDB" id="440385at2759"/>
<comment type="subcellular location">
    <subcellularLocation>
        <location evidence="1">Membrane</location>
        <topology evidence="1">Multi-pass membrane protein</topology>
    </subcellularLocation>
</comment>
<dbReference type="eggNOG" id="KOG3103">
    <property type="taxonomic scope" value="Eukaryota"/>
</dbReference>
<keyword evidence="4 7" id="KW-1133">Transmembrane helix</keyword>
<evidence type="ECO:0000256" key="1">
    <source>
        <dbReference type="ARBA" id="ARBA00004141"/>
    </source>
</evidence>
<gene>
    <name evidence="8" type="primary">107364390</name>
</gene>
<evidence type="ECO:0000256" key="3">
    <source>
        <dbReference type="ARBA" id="ARBA00022692"/>
    </source>
</evidence>
<reference evidence="8" key="2">
    <citation type="submission" date="2015-06" db="UniProtKB">
        <authorList>
            <consortium name="EnsemblMetazoa"/>
        </authorList>
    </citation>
    <scope>IDENTIFICATION</scope>
</reference>
<keyword evidence="9" id="KW-1185">Reference proteome</keyword>
<organism evidence="8 9">
    <name type="scientific">Tetranychus urticae</name>
    <name type="common">Two-spotted spider mite</name>
    <dbReference type="NCBI Taxonomy" id="32264"/>
    <lineage>
        <taxon>Eukaryota</taxon>
        <taxon>Metazoa</taxon>
        <taxon>Ecdysozoa</taxon>
        <taxon>Arthropoda</taxon>
        <taxon>Chelicerata</taxon>
        <taxon>Arachnida</taxon>
        <taxon>Acari</taxon>
        <taxon>Acariformes</taxon>
        <taxon>Trombidiformes</taxon>
        <taxon>Prostigmata</taxon>
        <taxon>Eleutherengona</taxon>
        <taxon>Raphignathae</taxon>
        <taxon>Tetranychoidea</taxon>
        <taxon>Tetranychidae</taxon>
        <taxon>Tetranychus</taxon>
    </lineage>
</organism>
<evidence type="ECO:0008006" key="10">
    <source>
        <dbReference type="Google" id="ProtNLM"/>
    </source>
</evidence>
<evidence type="ECO:0000256" key="4">
    <source>
        <dbReference type="ARBA" id="ARBA00022989"/>
    </source>
</evidence>
<comment type="similarity">
    <text evidence="2">Belongs to the YIP1 family.</text>
</comment>
<reference evidence="9" key="1">
    <citation type="submission" date="2011-08" db="EMBL/GenBank/DDBJ databases">
        <authorList>
            <person name="Rombauts S."/>
        </authorList>
    </citation>
    <scope>NUCLEOTIDE SEQUENCE</scope>
    <source>
        <strain evidence="9">London</strain>
    </source>
</reference>
<evidence type="ECO:0000256" key="2">
    <source>
        <dbReference type="ARBA" id="ARBA00010596"/>
    </source>
</evidence>
<dbReference type="Proteomes" id="UP000015104">
    <property type="component" value="Unassembled WGS sequence"/>
</dbReference>
<name>T1KJ21_TETUR</name>
<feature type="transmembrane region" description="Helical" evidence="7">
    <location>
        <begin position="212"/>
        <end position="233"/>
    </location>
</feature>